<gene>
    <name evidence="1" type="ORF">CI104_11370</name>
</gene>
<keyword evidence="2" id="KW-1185">Reference proteome</keyword>
<name>A0ACA8D5V8_9ENTR</name>
<dbReference type="EMBL" id="CP022695">
    <property type="protein sequence ID" value="AST79625.1"/>
    <property type="molecule type" value="Genomic_DNA"/>
</dbReference>
<proteinExistence type="predicted"/>
<dbReference type="Proteomes" id="UP000215286">
    <property type="component" value="Chromosome"/>
</dbReference>
<evidence type="ECO:0000313" key="1">
    <source>
        <dbReference type="EMBL" id="AST79625.1"/>
    </source>
</evidence>
<accession>A0ACA8D5V8</accession>
<organism evidence="1 2">
    <name type="scientific">Citrobacter farmeri</name>
    <dbReference type="NCBI Taxonomy" id="67824"/>
    <lineage>
        <taxon>Bacteria</taxon>
        <taxon>Pseudomonadati</taxon>
        <taxon>Pseudomonadota</taxon>
        <taxon>Gammaproteobacteria</taxon>
        <taxon>Enterobacterales</taxon>
        <taxon>Enterobacteriaceae</taxon>
        <taxon>Citrobacter</taxon>
    </lineage>
</organism>
<evidence type="ECO:0000313" key="2">
    <source>
        <dbReference type="Proteomes" id="UP000215286"/>
    </source>
</evidence>
<reference evidence="1" key="1">
    <citation type="submission" date="2017-08" db="EMBL/GenBank/DDBJ databases">
        <title>Real-time genomic and epidemiological investigation of a multi-institutional outbreak of KPC-producing Enterobacteriaceae reveals complex transmission dynamics and informs management responses.</title>
        <authorList>
            <person name="Kwong J.C."/>
            <person name="Lane C."/>
            <person name="Romanes F."/>
            <person name="Goncalves da Silva A."/>
            <person name="Easton M."/>
            <person name="Cronin K."/>
            <person name="Waters M.J."/>
            <person name="Tomita T."/>
            <person name="Stevens K."/>
            <person name="Schultz M.B."/>
            <person name="Baines S.L."/>
            <person name="Sherry N.L."/>
            <person name="Carter G."/>
            <person name="Mu A."/>
            <person name="Sait M."/>
            <person name="Ballard S.A."/>
            <person name="Seemann T."/>
            <person name="Stinear T.P."/>
            <person name="Howden B.P."/>
        </authorList>
    </citation>
    <scope>NUCLEOTIDE SEQUENCE</scope>
    <source>
        <strain evidence="1">AUSMDU00008141</strain>
    </source>
</reference>
<sequence length="348" mass="39809">MSIFSIDESGYTGRDLLQKSQPWQGASAVKISHDDALYLIKQHFPKRKAPELKFSSLKRRDSYQKPIFTLQQELLTNFPCVTCVADKRFILIQMFIEYAVEPFYYDHGINLYENGGNVSMASMAYYVCQGYFGKDFDNILLSFQNAMHEKTHASVKTLIDNVKAVNWRLLPEVLGPLALEHQGCIEAIINPKITTDAAFIILQALISRTELMSEGPYSIEHDRSKNLLQYNEYLSMLINCRTPAEFKMSEIASIKFPLKLQNVQQVDSELSPAVQLCDVLIGSTISGVRDYLHDKSMSFYSPLRLYKGNQIIHFIPDIDFEGQQKFRRDGQGNEYLDFIADQFNKFGG</sequence>
<protein>
    <submittedName>
        <fullName evidence="1">Uncharacterized protein</fullName>
    </submittedName>
</protein>